<reference evidence="1 2" key="1">
    <citation type="journal article" date="2015" name="Biotechnol. Biofuels">
        <title>Enhanced degradation of softwood versus hardwood by the white-rot fungus Pycnoporus coccineus.</title>
        <authorList>
            <person name="Couturier M."/>
            <person name="Navarro D."/>
            <person name="Chevret D."/>
            <person name="Henrissat B."/>
            <person name="Piumi F."/>
            <person name="Ruiz-Duenas F.J."/>
            <person name="Martinez A.T."/>
            <person name="Grigoriev I.V."/>
            <person name="Riley R."/>
            <person name="Lipzen A."/>
            <person name="Berrin J.G."/>
            <person name="Master E.R."/>
            <person name="Rosso M.N."/>
        </authorList>
    </citation>
    <scope>NUCLEOTIDE SEQUENCE [LARGE SCALE GENOMIC DNA]</scope>
    <source>
        <strain evidence="1 2">BRFM310</strain>
    </source>
</reference>
<accession>A0A1Y2IEP5</accession>
<keyword evidence="2" id="KW-1185">Reference proteome</keyword>
<name>A0A1Y2IEP5_TRAC3</name>
<protein>
    <submittedName>
        <fullName evidence="1">Uncharacterized protein</fullName>
    </submittedName>
</protein>
<dbReference type="EMBL" id="KZ084126">
    <property type="protein sequence ID" value="OSC99645.1"/>
    <property type="molecule type" value="Genomic_DNA"/>
</dbReference>
<evidence type="ECO:0000313" key="1">
    <source>
        <dbReference type="EMBL" id="OSC99645.1"/>
    </source>
</evidence>
<dbReference type="AlphaFoldDB" id="A0A1Y2IEP5"/>
<gene>
    <name evidence="1" type="ORF">PYCCODRAFT_824606</name>
</gene>
<evidence type="ECO:0000313" key="2">
    <source>
        <dbReference type="Proteomes" id="UP000193067"/>
    </source>
</evidence>
<sequence>MARLDGYTLHLTSPPPQPTIGFTCDCTVHDLPHAFNVHSPRSPSAPNNVYTQRNTRGHRPFVTPGDLLSPQRCLSRPLFRAVSSWPSRLAAADGISPSTDTATDSSRRRRRIPLNARRCSQTRTALDGPLPVRANNLTSTIVSAGTDHPRRLAHSARTYSRRQRAPRAPLWLPTPVALKRSWCRRLRLARYYSRH</sequence>
<proteinExistence type="predicted"/>
<organism evidence="1 2">
    <name type="scientific">Trametes coccinea (strain BRFM310)</name>
    <name type="common">Pycnoporus coccineus</name>
    <dbReference type="NCBI Taxonomy" id="1353009"/>
    <lineage>
        <taxon>Eukaryota</taxon>
        <taxon>Fungi</taxon>
        <taxon>Dikarya</taxon>
        <taxon>Basidiomycota</taxon>
        <taxon>Agaricomycotina</taxon>
        <taxon>Agaricomycetes</taxon>
        <taxon>Polyporales</taxon>
        <taxon>Polyporaceae</taxon>
        <taxon>Trametes</taxon>
    </lineage>
</organism>
<dbReference type="Proteomes" id="UP000193067">
    <property type="component" value="Unassembled WGS sequence"/>
</dbReference>